<dbReference type="SMART" id="SM00853">
    <property type="entry name" value="MutL_C"/>
    <property type="match status" value="1"/>
</dbReference>
<dbReference type="CDD" id="cd03482">
    <property type="entry name" value="MutL_Trans_MutL"/>
    <property type="match status" value="1"/>
</dbReference>
<dbReference type="Pfam" id="PF08676">
    <property type="entry name" value="MutL_C"/>
    <property type="match status" value="1"/>
</dbReference>
<dbReference type="InterPro" id="IPR036890">
    <property type="entry name" value="HATPase_C_sf"/>
</dbReference>
<organism evidence="9">
    <name type="scientific">uncultured Alphaproteobacteria bacterium</name>
    <dbReference type="NCBI Taxonomy" id="91750"/>
    <lineage>
        <taxon>Bacteria</taxon>
        <taxon>Pseudomonadati</taxon>
        <taxon>Pseudomonadota</taxon>
        <taxon>Alphaproteobacteria</taxon>
        <taxon>environmental samples</taxon>
    </lineage>
</organism>
<dbReference type="InterPro" id="IPR002099">
    <property type="entry name" value="MutL/Mlh/PMS"/>
</dbReference>
<comment type="similarity">
    <text evidence="1 5">Belongs to the DNA mismatch repair MutL/HexB family.</text>
</comment>
<evidence type="ECO:0000256" key="4">
    <source>
        <dbReference type="ARBA" id="ARBA00023204"/>
    </source>
</evidence>
<name>A0A212KLN9_9PROT</name>
<dbReference type="SUPFAM" id="SSF54211">
    <property type="entry name" value="Ribosomal protein S5 domain 2-like"/>
    <property type="match status" value="1"/>
</dbReference>
<dbReference type="InterPro" id="IPR042121">
    <property type="entry name" value="MutL_C_regsub"/>
</dbReference>
<dbReference type="Gene3D" id="3.30.565.10">
    <property type="entry name" value="Histidine kinase-like ATPase, C-terminal domain"/>
    <property type="match status" value="1"/>
</dbReference>
<evidence type="ECO:0000256" key="6">
    <source>
        <dbReference type="SAM" id="MobiDB-lite"/>
    </source>
</evidence>
<dbReference type="Pfam" id="PF01119">
    <property type="entry name" value="DNA_mis_repair"/>
    <property type="match status" value="1"/>
</dbReference>
<dbReference type="InterPro" id="IPR020667">
    <property type="entry name" value="DNA_mismatch_repair_MutL"/>
</dbReference>
<evidence type="ECO:0000256" key="1">
    <source>
        <dbReference type="ARBA" id="ARBA00006082"/>
    </source>
</evidence>
<dbReference type="Pfam" id="PF13589">
    <property type="entry name" value="HATPase_c_3"/>
    <property type="match status" value="1"/>
</dbReference>
<dbReference type="Gene3D" id="3.30.230.10">
    <property type="match status" value="1"/>
</dbReference>
<dbReference type="GO" id="GO:0032300">
    <property type="term" value="C:mismatch repair complex"/>
    <property type="evidence" value="ECO:0007669"/>
    <property type="project" value="InterPro"/>
</dbReference>
<dbReference type="InterPro" id="IPR037198">
    <property type="entry name" value="MutL_C_sf"/>
</dbReference>
<feature type="domain" description="DNA mismatch repair protein S5" evidence="8">
    <location>
        <begin position="212"/>
        <end position="330"/>
    </location>
</feature>
<dbReference type="AlphaFoldDB" id="A0A212KLN9"/>
<feature type="region of interest" description="Disordered" evidence="6">
    <location>
        <begin position="387"/>
        <end position="412"/>
    </location>
</feature>
<dbReference type="GO" id="GO:0005524">
    <property type="term" value="F:ATP binding"/>
    <property type="evidence" value="ECO:0007669"/>
    <property type="project" value="InterPro"/>
</dbReference>
<evidence type="ECO:0000259" key="8">
    <source>
        <dbReference type="SMART" id="SM01340"/>
    </source>
</evidence>
<dbReference type="HAMAP" id="MF_00149">
    <property type="entry name" value="DNA_mis_repair"/>
    <property type="match status" value="1"/>
</dbReference>
<dbReference type="CDD" id="cd16926">
    <property type="entry name" value="HATPase_MutL-MLH-PMS-like"/>
    <property type="match status" value="1"/>
</dbReference>
<dbReference type="Gene3D" id="3.30.1370.100">
    <property type="entry name" value="MutL, C-terminal domain, regulatory subdomain"/>
    <property type="match status" value="1"/>
</dbReference>
<sequence>MTIRRLPPVLIDRIAAGEVVERPAAALKELVENALDAGATRVEVALRDGGRALIAVADDGCGMTPEELSLAVERHATSKLPSDDLSDIAFFGFRGEALPSIGAVSRLSITSRPPGAEAAFRVVVEGGRAFAPEPAAHPTGTRVEVRDLFYATPARLKFLKAPRTEAGHALDTLRRLAMAHPQVGFAFVDDGRERLSLSPEPGDLFGARHARLRALLGREFAEASVAVDVERDGLRLTGYAGLPTFNKGTAADQYLFVNGRPVKGRLLLGAVRGAYRDVLAHDRHPVLALFLTVDPAFVDVNVHPAKAEVRFRDPGLVRAMIVSGLKTAIGRGGFRAADAAPQALAAFRPGGWGAPRPVSSAPRAQLDAALAFQSPVAEFREATLPDLALPPGGAARGSSPAAPEPEAADTPRYPLGQARAQLHQTYIVAQTEDGLVVVDQHAAHERIVLERIKAEMAERGVRTQVLLLPEVVGLDEAAAERVAARAGDLARFGLVVEPFGHDAVVVREIPAALGSTDVRALVQDVADGLAEWDDATALSDRLDRILATVACHGSVRAGRRMSVEEMNALLRQMEITPRAGQCNHGRPTWVELKLGDIAKLFGR</sequence>
<dbReference type="SUPFAM" id="SSF55874">
    <property type="entry name" value="ATPase domain of HSP90 chaperone/DNA topoisomerase II/histidine kinase"/>
    <property type="match status" value="1"/>
</dbReference>
<dbReference type="InterPro" id="IPR013507">
    <property type="entry name" value="DNA_mismatch_S5_2-like"/>
</dbReference>
<comment type="function">
    <text evidence="5">This protein is involved in the repair of mismatches in DNA. It is required for dam-dependent methyl-directed DNA mismatch repair. May act as a 'molecular matchmaker', a protein that promotes the formation of a stable complex between two or more DNA-binding proteins in an ATP-dependent manner without itself being part of a final effector complex.</text>
</comment>
<keyword evidence="3 5" id="KW-0227">DNA damage</keyword>
<dbReference type="GO" id="GO:0030983">
    <property type="term" value="F:mismatched DNA binding"/>
    <property type="evidence" value="ECO:0007669"/>
    <property type="project" value="InterPro"/>
</dbReference>
<dbReference type="NCBIfam" id="TIGR00585">
    <property type="entry name" value="mutl"/>
    <property type="match status" value="1"/>
</dbReference>
<dbReference type="InterPro" id="IPR038973">
    <property type="entry name" value="MutL/Mlh/Pms-like"/>
</dbReference>
<dbReference type="SMART" id="SM01340">
    <property type="entry name" value="DNA_mis_repair"/>
    <property type="match status" value="1"/>
</dbReference>
<dbReference type="SUPFAM" id="SSF118116">
    <property type="entry name" value="DNA mismatch repair protein MutL"/>
    <property type="match status" value="1"/>
</dbReference>
<dbReference type="InterPro" id="IPR014721">
    <property type="entry name" value="Ribsml_uS5_D2-typ_fold_subgr"/>
</dbReference>
<reference evidence="9" key="1">
    <citation type="submission" date="2016-04" db="EMBL/GenBank/DDBJ databases">
        <authorList>
            <person name="Evans L.H."/>
            <person name="Alamgir A."/>
            <person name="Owens N."/>
            <person name="Weber N.D."/>
            <person name="Virtaneva K."/>
            <person name="Barbian K."/>
            <person name="Babar A."/>
            <person name="Rosenke K."/>
        </authorList>
    </citation>
    <scope>NUCLEOTIDE SEQUENCE</scope>
    <source>
        <strain evidence="9">86</strain>
    </source>
</reference>
<dbReference type="GO" id="GO:0016887">
    <property type="term" value="F:ATP hydrolysis activity"/>
    <property type="evidence" value="ECO:0007669"/>
    <property type="project" value="InterPro"/>
</dbReference>
<gene>
    <name evidence="5 9" type="primary">mutL</name>
    <name evidence="9" type="ORF">KL86APRO_30055</name>
</gene>
<evidence type="ECO:0000313" key="9">
    <source>
        <dbReference type="EMBL" id="SBW12505.1"/>
    </source>
</evidence>
<feature type="domain" description="MutL C-terminal dimerisation" evidence="7">
    <location>
        <begin position="418"/>
        <end position="561"/>
    </location>
</feature>
<dbReference type="FunFam" id="3.30.565.10:FF:000003">
    <property type="entry name" value="DNA mismatch repair endonuclease MutL"/>
    <property type="match status" value="1"/>
</dbReference>
<dbReference type="InterPro" id="IPR014790">
    <property type="entry name" value="MutL_C"/>
</dbReference>
<dbReference type="Gene3D" id="3.30.1540.20">
    <property type="entry name" value="MutL, C-terminal domain, dimerisation subdomain"/>
    <property type="match status" value="1"/>
</dbReference>
<dbReference type="GO" id="GO:0140664">
    <property type="term" value="F:ATP-dependent DNA damage sensor activity"/>
    <property type="evidence" value="ECO:0007669"/>
    <property type="project" value="InterPro"/>
</dbReference>
<evidence type="ECO:0000256" key="3">
    <source>
        <dbReference type="ARBA" id="ARBA00022763"/>
    </source>
</evidence>
<dbReference type="PANTHER" id="PTHR10073:SF12">
    <property type="entry name" value="DNA MISMATCH REPAIR PROTEIN MLH1"/>
    <property type="match status" value="1"/>
</dbReference>
<dbReference type="InterPro" id="IPR020568">
    <property type="entry name" value="Ribosomal_Su5_D2-typ_SF"/>
</dbReference>
<dbReference type="InterPro" id="IPR042120">
    <property type="entry name" value="MutL_C_dimsub"/>
</dbReference>
<dbReference type="NCBIfam" id="NF000953">
    <property type="entry name" value="PRK00095.2-4"/>
    <property type="match status" value="1"/>
</dbReference>
<evidence type="ECO:0000259" key="7">
    <source>
        <dbReference type="SMART" id="SM00853"/>
    </source>
</evidence>
<dbReference type="EMBL" id="FLUO01000003">
    <property type="protein sequence ID" value="SBW12505.1"/>
    <property type="molecule type" value="Genomic_DNA"/>
</dbReference>
<keyword evidence="4 5" id="KW-0234">DNA repair</keyword>
<dbReference type="GO" id="GO:0006298">
    <property type="term" value="P:mismatch repair"/>
    <property type="evidence" value="ECO:0007669"/>
    <property type="project" value="UniProtKB-UniRule"/>
</dbReference>
<accession>A0A212KLN9</accession>
<evidence type="ECO:0000256" key="5">
    <source>
        <dbReference type="HAMAP-Rule" id="MF_00149"/>
    </source>
</evidence>
<dbReference type="PANTHER" id="PTHR10073">
    <property type="entry name" value="DNA MISMATCH REPAIR PROTEIN MLH, PMS, MUTL"/>
    <property type="match status" value="1"/>
</dbReference>
<dbReference type="PROSITE" id="PS00058">
    <property type="entry name" value="DNA_MISMATCH_REPAIR_1"/>
    <property type="match status" value="1"/>
</dbReference>
<protein>
    <recommendedName>
        <fullName evidence="2 5">DNA mismatch repair protein MutL</fullName>
    </recommendedName>
</protein>
<evidence type="ECO:0000256" key="2">
    <source>
        <dbReference type="ARBA" id="ARBA00021975"/>
    </source>
</evidence>
<proteinExistence type="inferred from homology"/>
<dbReference type="InterPro" id="IPR014762">
    <property type="entry name" value="DNA_mismatch_repair_CS"/>
</dbReference>